<feature type="binding site" evidence="6">
    <location>
        <position position="144"/>
    </location>
    <ligand>
        <name>Fe cation</name>
        <dbReference type="ChEBI" id="CHEBI:24875"/>
        <note>catalytic</note>
    </ligand>
</feature>
<gene>
    <name evidence="7" type="ORF">BJP34_25690</name>
</gene>
<dbReference type="SUPFAM" id="SSF51182">
    <property type="entry name" value="RmlC-like cupins"/>
    <property type="match status" value="1"/>
</dbReference>
<organism evidence="7 8">
    <name type="scientific">Moorena producens PAL-8-15-08-1</name>
    <dbReference type="NCBI Taxonomy" id="1458985"/>
    <lineage>
        <taxon>Bacteria</taxon>
        <taxon>Bacillati</taxon>
        <taxon>Cyanobacteriota</taxon>
        <taxon>Cyanophyceae</taxon>
        <taxon>Coleofasciculales</taxon>
        <taxon>Coleofasciculaceae</taxon>
        <taxon>Moorena</taxon>
    </lineage>
</organism>
<evidence type="ECO:0000313" key="7">
    <source>
        <dbReference type="EMBL" id="AOX02380.1"/>
    </source>
</evidence>
<dbReference type="GO" id="GO:0016702">
    <property type="term" value="F:oxidoreductase activity, acting on single donors with incorporation of molecular oxygen, incorporation of two atoms of oxygen"/>
    <property type="evidence" value="ECO:0007669"/>
    <property type="project" value="InterPro"/>
</dbReference>
<keyword evidence="3 7" id="KW-0223">Dioxygenase</keyword>
<feature type="binding site" evidence="6">
    <location>
        <position position="96"/>
    </location>
    <ligand>
        <name>Fe cation</name>
        <dbReference type="ChEBI" id="CHEBI:24875"/>
        <note>catalytic</note>
    </ligand>
</feature>
<evidence type="ECO:0000256" key="3">
    <source>
        <dbReference type="ARBA" id="ARBA00022964"/>
    </source>
</evidence>
<dbReference type="PANTHER" id="PTHR12918:SF1">
    <property type="entry name" value="CYSTEINE DIOXYGENASE TYPE 1"/>
    <property type="match status" value="1"/>
</dbReference>
<accession>A0A1D8TXJ8</accession>
<protein>
    <submittedName>
        <fullName evidence="7">Cysteine dioxygenase</fullName>
    </submittedName>
</protein>
<dbReference type="AlphaFoldDB" id="A0A1D8TXJ8"/>
<dbReference type="PANTHER" id="PTHR12918">
    <property type="entry name" value="CYSTEINE DIOXYGENASE"/>
    <property type="match status" value="1"/>
</dbReference>
<dbReference type="Gene3D" id="2.60.120.10">
    <property type="entry name" value="Jelly Rolls"/>
    <property type="match status" value="1"/>
</dbReference>
<proteinExistence type="inferred from homology"/>
<dbReference type="InterPro" id="IPR010300">
    <property type="entry name" value="CDO_1"/>
</dbReference>
<keyword evidence="4" id="KW-0560">Oxidoreductase</keyword>
<comment type="similarity">
    <text evidence="1">Belongs to the cysteine dioxygenase family.</text>
</comment>
<dbReference type="Proteomes" id="UP000177870">
    <property type="component" value="Chromosome"/>
</dbReference>
<dbReference type="GO" id="GO:0008198">
    <property type="term" value="F:ferrous iron binding"/>
    <property type="evidence" value="ECO:0007669"/>
    <property type="project" value="TreeGrafter"/>
</dbReference>
<evidence type="ECO:0000256" key="5">
    <source>
        <dbReference type="ARBA" id="ARBA00023004"/>
    </source>
</evidence>
<dbReference type="STRING" id="1458985.BJP34_25690"/>
<name>A0A1D8TXJ8_9CYAN</name>
<feature type="binding site" evidence="6">
    <location>
        <position position="94"/>
    </location>
    <ligand>
        <name>Fe cation</name>
        <dbReference type="ChEBI" id="CHEBI:24875"/>
        <note>catalytic</note>
    </ligand>
</feature>
<keyword evidence="5 6" id="KW-0408">Iron</keyword>
<evidence type="ECO:0000313" key="8">
    <source>
        <dbReference type="Proteomes" id="UP000177870"/>
    </source>
</evidence>
<sequence length="251" mass="28270">MIQIITGMKTSVSDQSLPKSIQRLISNIQSQSVLVPKIARQCILDARISPEDLIGWADFDHPMTDSYGRKLLYECDSFEIMVMSWAPGDYSTIHDHGVAQWGAVQCFGEAEHYVYTLTDGVLQTLKRLDFSSGEVKAVADDMIHQMGNPGESCFFSLHVYGCENPKGSITSNARIFDLLEGSIQRTDGGVFFCLPETQIKQRHYGLQADAETTLRHHEKMRDRICRILAVQDNPLLRSKLAILDEQMSQLK</sequence>
<keyword evidence="2 6" id="KW-0479">Metal-binding</keyword>
<dbReference type="EMBL" id="CP017599">
    <property type="protein sequence ID" value="AOX02380.1"/>
    <property type="molecule type" value="Genomic_DNA"/>
</dbReference>
<dbReference type="OrthoDB" id="461846at2"/>
<dbReference type="InterPro" id="IPR011051">
    <property type="entry name" value="RmlC_Cupin_sf"/>
</dbReference>
<evidence type="ECO:0000256" key="2">
    <source>
        <dbReference type="ARBA" id="ARBA00022723"/>
    </source>
</evidence>
<dbReference type="RefSeq" id="WP_070394789.1">
    <property type="nucleotide sequence ID" value="NZ_CP017599.1"/>
</dbReference>
<reference evidence="8" key="1">
    <citation type="submission" date="2016-10" db="EMBL/GenBank/DDBJ databases">
        <title>Comparative genomics uncovers the prolific and rare metabolic potential of the cyanobacterial genus Moorea.</title>
        <authorList>
            <person name="Leao T."/>
            <person name="Castelao G."/>
            <person name="Korobeynikov A."/>
            <person name="Monroe E.A."/>
            <person name="Podell S."/>
            <person name="Glukhov E."/>
            <person name="Allen E."/>
            <person name="Gerwick W.H."/>
            <person name="Gerwick L."/>
        </authorList>
    </citation>
    <scope>NUCLEOTIDE SEQUENCE [LARGE SCALE GENOMIC DNA]</scope>
    <source>
        <strain evidence="8">PAL-8-15-08-1</strain>
    </source>
</reference>
<dbReference type="InterPro" id="IPR014710">
    <property type="entry name" value="RmlC-like_jellyroll"/>
</dbReference>
<evidence type="ECO:0000256" key="6">
    <source>
        <dbReference type="PIRSR" id="PIRSR610300-51"/>
    </source>
</evidence>
<dbReference type="CDD" id="cd10548">
    <property type="entry name" value="cupin_CDO"/>
    <property type="match status" value="1"/>
</dbReference>
<evidence type="ECO:0000256" key="4">
    <source>
        <dbReference type="ARBA" id="ARBA00023002"/>
    </source>
</evidence>
<dbReference type="KEGG" id="mpro:BJP34_25690"/>
<evidence type="ECO:0000256" key="1">
    <source>
        <dbReference type="ARBA" id="ARBA00006622"/>
    </source>
</evidence>